<evidence type="ECO:0000256" key="2">
    <source>
        <dbReference type="ARBA" id="ARBA00022448"/>
    </source>
</evidence>
<feature type="transmembrane region" description="Helical" evidence="7">
    <location>
        <begin position="59"/>
        <end position="82"/>
    </location>
</feature>
<name>A0A174YQA9_9FIRM</name>
<dbReference type="GO" id="GO:0015297">
    <property type="term" value="F:antiporter activity"/>
    <property type="evidence" value="ECO:0007669"/>
    <property type="project" value="InterPro"/>
</dbReference>
<dbReference type="InterPro" id="IPR002528">
    <property type="entry name" value="MATE_fam"/>
</dbReference>
<protein>
    <submittedName>
        <fullName evidence="8">Multidrug export protein mepA</fullName>
    </submittedName>
</protein>
<sequence length="446" mass="48405">MKDLTKGSITKLIFWFALPVFIGSLLQMTYNLVDTKIIGYVLGESSLAAVGSTNSVNTLVIGFLQGLTNGFAVIAAQFFGAGDTANFKRTVAGSFKYGIMISAGLTVVVLIFLRPLLKVLNTPEDLLKEAYDYIFIIFAGMTILMLYNVCAALLRSIGDSFTPLIFLGISVVLNIGGDLFFLKVIPMGVRGAAVATVLSQFIALIACLVYSLKRYDILWISRKDFKTDASLCGKLMSTGCSMGFMSSLVSIGSVTLQSAINSFGQDIILAHTTARRLSELFMMMFGVLGTTMATFCGQNLGAGKYERIRKGILTSILMGWVWCVLCVITSYTIVPAFVKMLISSDNRNVIDTATLYLRVDSLLYFVTAMITIIRNSLQGIGDRLTPIISSGIELAGKVVITFTLVPLMGYWGVIVSEPIVWVLMVIPLIVQLIKNPAFARGKNNGG</sequence>
<reference evidence="10 11" key="1">
    <citation type="submission" date="2015-09" db="EMBL/GenBank/DDBJ databases">
        <authorList>
            <consortium name="Pathogen Informatics"/>
        </authorList>
    </citation>
    <scope>NUCLEOTIDE SEQUENCE [LARGE SCALE GENOMIC DNA]</scope>
    <source>
        <strain evidence="8 10">2789STDY5834875</strain>
        <strain evidence="9 11">2789STDY5834878</strain>
    </source>
</reference>
<evidence type="ECO:0000256" key="6">
    <source>
        <dbReference type="ARBA" id="ARBA00023136"/>
    </source>
</evidence>
<feature type="transmembrane region" description="Helical" evidence="7">
    <location>
        <begin position="419"/>
        <end position="438"/>
    </location>
</feature>
<evidence type="ECO:0000313" key="9">
    <source>
        <dbReference type="EMBL" id="CUQ81389.1"/>
    </source>
</evidence>
<dbReference type="PIRSF" id="PIRSF006603">
    <property type="entry name" value="DinF"/>
    <property type="match status" value="1"/>
</dbReference>
<dbReference type="InterPro" id="IPR052031">
    <property type="entry name" value="Membrane_Transporter-Flippase"/>
</dbReference>
<dbReference type="Proteomes" id="UP000095621">
    <property type="component" value="Unassembled WGS sequence"/>
</dbReference>
<dbReference type="Pfam" id="PF01554">
    <property type="entry name" value="MatE"/>
    <property type="match status" value="2"/>
</dbReference>
<dbReference type="InterPro" id="IPR048279">
    <property type="entry name" value="MdtK-like"/>
</dbReference>
<evidence type="ECO:0000256" key="4">
    <source>
        <dbReference type="ARBA" id="ARBA00022692"/>
    </source>
</evidence>
<feature type="transmembrane region" description="Helical" evidence="7">
    <location>
        <begin position="12"/>
        <end position="33"/>
    </location>
</feature>
<feature type="transmembrane region" description="Helical" evidence="7">
    <location>
        <begin position="280"/>
        <end position="300"/>
    </location>
</feature>
<evidence type="ECO:0000313" key="8">
    <source>
        <dbReference type="EMBL" id="CUQ77313.1"/>
    </source>
</evidence>
<feature type="transmembrane region" description="Helical" evidence="7">
    <location>
        <begin position="133"/>
        <end position="154"/>
    </location>
</feature>
<dbReference type="PANTHER" id="PTHR43549">
    <property type="entry name" value="MULTIDRUG RESISTANCE PROTEIN YPNP-RELATED"/>
    <property type="match status" value="1"/>
</dbReference>
<keyword evidence="6 7" id="KW-0472">Membrane</keyword>
<keyword evidence="5 7" id="KW-1133">Transmembrane helix</keyword>
<feature type="transmembrane region" description="Helical" evidence="7">
    <location>
        <begin position="161"/>
        <end position="185"/>
    </location>
</feature>
<organism evidence="8 10">
    <name type="scientific">Lachnospira eligens</name>
    <dbReference type="NCBI Taxonomy" id="39485"/>
    <lineage>
        <taxon>Bacteria</taxon>
        <taxon>Bacillati</taxon>
        <taxon>Bacillota</taxon>
        <taxon>Clostridia</taxon>
        <taxon>Lachnospirales</taxon>
        <taxon>Lachnospiraceae</taxon>
        <taxon>Lachnospira</taxon>
    </lineage>
</organism>
<evidence type="ECO:0000256" key="7">
    <source>
        <dbReference type="SAM" id="Phobius"/>
    </source>
</evidence>
<proteinExistence type="predicted"/>
<dbReference type="OrthoDB" id="9776324at2"/>
<evidence type="ECO:0000256" key="1">
    <source>
        <dbReference type="ARBA" id="ARBA00004651"/>
    </source>
</evidence>
<evidence type="ECO:0000256" key="5">
    <source>
        <dbReference type="ARBA" id="ARBA00022989"/>
    </source>
</evidence>
<comment type="subcellular location">
    <subcellularLocation>
        <location evidence="1">Cell membrane</location>
        <topology evidence="1">Multi-pass membrane protein</topology>
    </subcellularLocation>
</comment>
<keyword evidence="2" id="KW-0813">Transport</keyword>
<evidence type="ECO:0000313" key="10">
    <source>
        <dbReference type="Proteomes" id="UP000095621"/>
    </source>
</evidence>
<keyword evidence="3" id="KW-1003">Cell membrane</keyword>
<dbReference type="PANTHER" id="PTHR43549:SF3">
    <property type="entry name" value="MULTIDRUG RESISTANCE PROTEIN YPNP-RELATED"/>
    <property type="match status" value="1"/>
</dbReference>
<dbReference type="CDD" id="cd13138">
    <property type="entry name" value="MATE_yoeA_like"/>
    <property type="match status" value="1"/>
</dbReference>
<feature type="transmembrane region" description="Helical" evidence="7">
    <location>
        <begin position="353"/>
        <end position="373"/>
    </location>
</feature>
<dbReference type="GO" id="GO:0042910">
    <property type="term" value="F:xenobiotic transmembrane transporter activity"/>
    <property type="evidence" value="ECO:0007669"/>
    <property type="project" value="InterPro"/>
</dbReference>
<dbReference type="EMBL" id="CZBU01000003">
    <property type="protein sequence ID" value="CUQ77313.1"/>
    <property type="molecule type" value="Genomic_DNA"/>
</dbReference>
<evidence type="ECO:0000313" key="11">
    <source>
        <dbReference type="Proteomes" id="UP000095780"/>
    </source>
</evidence>
<evidence type="ECO:0000256" key="3">
    <source>
        <dbReference type="ARBA" id="ARBA00022475"/>
    </source>
</evidence>
<dbReference type="RefSeq" id="WP_055215643.1">
    <property type="nucleotide sequence ID" value="NZ_CABIXW010000002.1"/>
</dbReference>
<dbReference type="NCBIfam" id="TIGR00797">
    <property type="entry name" value="matE"/>
    <property type="match status" value="1"/>
</dbReference>
<feature type="transmembrane region" description="Helical" evidence="7">
    <location>
        <begin position="94"/>
        <end position="113"/>
    </location>
</feature>
<feature type="transmembrane region" description="Helical" evidence="7">
    <location>
        <begin position="191"/>
        <end position="212"/>
    </location>
</feature>
<keyword evidence="4 7" id="KW-0812">Transmembrane</keyword>
<feature type="transmembrane region" description="Helical" evidence="7">
    <location>
        <begin position="312"/>
        <end position="333"/>
    </location>
</feature>
<dbReference type="Proteomes" id="UP000095780">
    <property type="component" value="Unassembled WGS sequence"/>
</dbReference>
<dbReference type="GO" id="GO:0005886">
    <property type="term" value="C:plasma membrane"/>
    <property type="evidence" value="ECO:0007669"/>
    <property type="project" value="UniProtKB-SubCell"/>
</dbReference>
<gene>
    <name evidence="8" type="primary">mepA_11</name>
    <name evidence="9" type="synonym">mepA_2</name>
    <name evidence="8" type="ORF">ERS852490_01503</name>
    <name evidence="9" type="ORF">ERS852492_00733</name>
</gene>
<dbReference type="EMBL" id="CZBV01000002">
    <property type="protein sequence ID" value="CUQ81389.1"/>
    <property type="molecule type" value="Genomic_DNA"/>
</dbReference>
<dbReference type="AlphaFoldDB" id="A0A174YQA9"/>
<accession>A0A174YQA9</accession>